<dbReference type="HOGENOM" id="CLU_061991_0_0_11"/>
<dbReference type="KEGG" id="fri:FraEuI1c_4008"/>
<evidence type="ECO:0000313" key="2">
    <source>
        <dbReference type="Proteomes" id="UP000002484"/>
    </source>
</evidence>
<name>E3J6T8_PSEI1</name>
<dbReference type="STRING" id="298654.FraEuI1c_4008"/>
<dbReference type="OrthoDB" id="1491548at2"/>
<reference evidence="1 2" key="1">
    <citation type="submission" date="2010-10" db="EMBL/GenBank/DDBJ databases">
        <title>Complete sequence of Frankia sp. EuI1c.</title>
        <authorList>
            <consortium name="US DOE Joint Genome Institute"/>
            <person name="Lucas S."/>
            <person name="Copeland A."/>
            <person name="Lapidus A."/>
            <person name="Cheng J.-F."/>
            <person name="Bruce D."/>
            <person name="Goodwin L."/>
            <person name="Pitluck S."/>
            <person name="Chertkov O."/>
            <person name="Detter J.C."/>
            <person name="Han C."/>
            <person name="Tapia R."/>
            <person name="Land M."/>
            <person name="Hauser L."/>
            <person name="Jeffries C."/>
            <person name="Kyrpides N."/>
            <person name="Ivanova N."/>
            <person name="Mikhailova N."/>
            <person name="Beauchemin N."/>
            <person name="Sen A."/>
            <person name="Sur S.A."/>
            <person name="Gtari M."/>
            <person name="Wall L."/>
            <person name="Tisa L."/>
            <person name="Woyke T."/>
        </authorList>
    </citation>
    <scope>NUCLEOTIDE SEQUENCE [LARGE SCALE GENOMIC DNA]</scope>
    <source>
        <strain evidence="2">DSM 45817 / CECT 9037 / EuI1c</strain>
    </source>
</reference>
<evidence type="ECO:0000313" key="1">
    <source>
        <dbReference type="EMBL" id="ADP82012.1"/>
    </source>
</evidence>
<gene>
    <name evidence="1" type="ordered locus">FraEuI1c_4008</name>
</gene>
<proteinExistence type="predicted"/>
<dbReference type="SUPFAM" id="SSF50494">
    <property type="entry name" value="Trypsin-like serine proteases"/>
    <property type="match status" value="1"/>
</dbReference>
<organism evidence="1 2">
    <name type="scientific">Pseudofrankia inefficax (strain DSM 45817 / CECT 9037 / DDB 130130 / EuI1c)</name>
    <name type="common">Frankia inefficax</name>
    <dbReference type="NCBI Taxonomy" id="298654"/>
    <lineage>
        <taxon>Bacteria</taxon>
        <taxon>Bacillati</taxon>
        <taxon>Actinomycetota</taxon>
        <taxon>Actinomycetes</taxon>
        <taxon>Frankiales</taxon>
        <taxon>Frankiaceae</taxon>
        <taxon>Pseudofrankia</taxon>
    </lineage>
</organism>
<dbReference type="AlphaFoldDB" id="E3J6T8"/>
<accession>E3J6T8</accession>
<dbReference type="Proteomes" id="UP000002484">
    <property type="component" value="Chromosome"/>
</dbReference>
<dbReference type="InterPro" id="IPR009003">
    <property type="entry name" value="Peptidase_S1_PA"/>
</dbReference>
<dbReference type="EMBL" id="CP002299">
    <property type="protein sequence ID" value="ADP82012.1"/>
    <property type="molecule type" value="Genomic_DNA"/>
</dbReference>
<sequence>MDVPEEMFEVAEAHSEEILALPDVTGWDVGLAEYGDELSTDYAIRIYVNDLSSVEDGQLPTDFDGYPTNILEGRLELDALPDLARYDPLIAGCEIENGDLDVGSSGTLGMVVRHTERDVLCGLTCAHVLCFAGYGIGDAVCQPARVAGGSPEPANVIGGLTDWNLDYDCAIFELRESITPELEILEIGPVAGSVLDIPEIDPYNLVKVSKRGRTTGLTWGHIIGYNRIVTWDSSGRRTPAYLLVRLDPACPKPTIGAGGDSGAVLVDDVGRVVGLYRGHLGDRYGMAIPWKHIAGCLPIDVP</sequence>
<dbReference type="InParanoid" id="E3J6T8"/>
<dbReference type="RefSeq" id="WP_013425130.1">
    <property type="nucleotide sequence ID" value="NC_014666.1"/>
</dbReference>
<keyword evidence="2" id="KW-1185">Reference proteome</keyword>
<dbReference type="eggNOG" id="COG0265">
    <property type="taxonomic scope" value="Bacteria"/>
</dbReference>
<protein>
    <submittedName>
        <fullName evidence="1">Uncharacterized protein</fullName>
    </submittedName>
</protein>